<dbReference type="SUPFAM" id="SSF52540">
    <property type="entry name" value="P-loop containing nucleoside triphosphate hydrolases"/>
    <property type="match status" value="1"/>
</dbReference>
<keyword evidence="9" id="KW-1185">Reference proteome</keyword>
<dbReference type="InterPro" id="IPR027417">
    <property type="entry name" value="P-loop_NTPase"/>
</dbReference>
<dbReference type="Gene3D" id="1.10.8.60">
    <property type="match status" value="1"/>
</dbReference>
<keyword evidence="4" id="KW-0804">Transcription</keyword>
<dbReference type="SUPFAM" id="SSF46689">
    <property type="entry name" value="Homeodomain-like"/>
    <property type="match status" value="1"/>
</dbReference>
<evidence type="ECO:0000256" key="1">
    <source>
        <dbReference type="ARBA" id="ARBA00022741"/>
    </source>
</evidence>
<accession>A0ABT1SH12</accession>
<dbReference type="PROSITE" id="PS50110">
    <property type="entry name" value="RESPONSE_REGULATORY"/>
    <property type="match status" value="1"/>
</dbReference>
<dbReference type="EMBL" id="JANGAC010000026">
    <property type="protein sequence ID" value="MCQ4925657.1"/>
    <property type="molecule type" value="Genomic_DNA"/>
</dbReference>
<dbReference type="SUPFAM" id="SSF52172">
    <property type="entry name" value="CheY-like"/>
    <property type="match status" value="1"/>
</dbReference>
<evidence type="ECO:0000256" key="3">
    <source>
        <dbReference type="ARBA" id="ARBA00023015"/>
    </source>
</evidence>
<organism evidence="8 9">
    <name type="scientific">Tissierella carlieri</name>
    <dbReference type="NCBI Taxonomy" id="689904"/>
    <lineage>
        <taxon>Bacteria</taxon>
        <taxon>Bacillati</taxon>
        <taxon>Bacillota</taxon>
        <taxon>Tissierellia</taxon>
        <taxon>Tissierellales</taxon>
        <taxon>Tissierellaceae</taxon>
        <taxon>Tissierella</taxon>
    </lineage>
</organism>
<dbReference type="Gene3D" id="1.10.10.60">
    <property type="entry name" value="Homeodomain-like"/>
    <property type="match status" value="1"/>
</dbReference>
<dbReference type="InterPro" id="IPR011006">
    <property type="entry name" value="CheY-like_superfamily"/>
</dbReference>
<gene>
    <name evidence="8" type="ORF">NE686_21350</name>
</gene>
<dbReference type="PRINTS" id="PR01590">
    <property type="entry name" value="HTHFIS"/>
</dbReference>
<keyword evidence="2" id="KW-0067">ATP-binding</keyword>
<dbReference type="PROSITE" id="PS00688">
    <property type="entry name" value="SIGMA54_INTERACT_3"/>
    <property type="match status" value="1"/>
</dbReference>
<protein>
    <submittedName>
        <fullName evidence="8">Sigma-54 dependent transcriptional regulator</fullName>
    </submittedName>
</protein>
<keyword evidence="5" id="KW-0597">Phosphoprotein</keyword>
<dbReference type="InterPro" id="IPR025662">
    <property type="entry name" value="Sigma_54_int_dom_ATP-bd_1"/>
</dbReference>
<dbReference type="InterPro" id="IPR002197">
    <property type="entry name" value="HTH_Fis"/>
</dbReference>
<evidence type="ECO:0000256" key="4">
    <source>
        <dbReference type="ARBA" id="ARBA00023163"/>
    </source>
</evidence>
<dbReference type="PANTHER" id="PTHR32071:SF119">
    <property type="entry name" value="SIGMA L-DEPENDENT TRANSCRIPTIONAL REGULATOR YPLP-RELATED"/>
    <property type="match status" value="1"/>
</dbReference>
<dbReference type="InterPro" id="IPR001789">
    <property type="entry name" value="Sig_transdc_resp-reg_receiver"/>
</dbReference>
<dbReference type="InterPro" id="IPR025944">
    <property type="entry name" value="Sigma_54_int_dom_CS"/>
</dbReference>
<comment type="caution">
    <text evidence="8">The sequence shown here is derived from an EMBL/GenBank/DDBJ whole genome shotgun (WGS) entry which is preliminary data.</text>
</comment>
<dbReference type="InterPro" id="IPR058031">
    <property type="entry name" value="AAA_lid_NorR"/>
</dbReference>
<dbReference type="SMART" id="SM00448">
    <property type="entry name" value="REC"/>
    <property type="match status" value="1"/>
</dbReference>
<reference evidence="8 9" key="1">
    <citation type="submission" date="2022-06" db="EMBL/GenBank/DDBJ databases">
        <title>Isolation of gut microbiota from human fecal samples.</title>
        <authorList>
            <person name="Pamer E.G."/>
            <person name="Barat B."/>
            <person name="Waligurski E."/>
            <person name="Medina S."/>
            <person name="Paddock L."/>
            <person name="Mostad J."/>
        </authorList>
    </citation>
    <scope>NUCLEOTIDE SEQUENCE [LARGE SCALE GENOMIC DNA]</scope>
    <source>
        <strain evidence="8 9">DFI.7.95</strain>
    </source>
</reference>
<keyword evidence="3" id="KW-0805">Transcription regulation</keyword>
<sequence>MESFRLLIVDDEEKFIEVLKDRLTRKGLHVKAVTSGIEAIKLVEELEFDVALFDVMMDKIDGLELLEKAKKIQPDMEVIMLTGYGTIESAIEAMRSGAYDYLSKPVNPIELELVLKRAAEKKRLKGYNDNLVENIKLINDKKEIVGESQVMLNLKYMIDKVADSHLPVLILGESGTGKDLVANALHYKSCRGDNPFIPINAGAIPGELLESELFGHVKGAFTGAHTNKKGLVEIANQGTLFLDEIGDMDPALQVKLLRFLDTGEFRPVGSTMTKKTTVRVITATNKNLEKAIYNGSFREDLFYRLSVVTIPVPPLRERGDDVLLLANYFLNKNPNNKKELAEETKMFLIEHDFPGNVRELANFIDRAVLLSKGNKIYPWDLIPSLNNNENQYKKYISLDDVEKEHIIDILRLTNWDKPEAAKMLKIGLRTLYRKIEKYKIEQ</sequence>
<dbReference type="SMART" id="SM00382">
    <property type="entry name" value="AAA"/>
    <property type="match status" value="1"/>
</dbReference>
<evidence type="ECO:0000259" key="7">
    <source>
        <dbReference type="PROSITE" id="PS50110"/>
    </source>
</evidence>
<dbReference type="Proteomes" id="UP001524478">
    <property type="component" value="Unassembled WGS sequence"/>
</dbReference>
<dbReference type="InterPro" id="IPR003593">
    <property type="entry name" value="AAA+_ATPase"/>
</dbReference>
<dbReference type="PROSITE" id="PS00675">
    <property type="entry name" value="SIGMA54_INTERACT_1"/>
    <property type="match status" value="1"/>
</dbReference>
<dbReference type="InterPro" id="IPR009057">
    <property type="entry name" value="Homeodomain-like_sf"/>
</dbReference>
<dbReference type="RefSeq" id="WP_256313055.1">
    <property type="nucleotide sequence ID" value="NZ_JANGAC010000026.1"/>
</dbReference>
<keyword evidence="1" id="KW-0547">Nucleotide-binding</keyword>
<feature type="modified residue" description="4-aspartylphosphate" evidence="5">
    <location>
        <position position="54"/>
    </location>
</feature>
<evidence type="ECO:0000256" key="2">
    <source>
        <dbReference type="ARBA" id="ARBA00022840"/>
    </source>
</evidence>
<feature type="domain" description="Response regulatory" evidence="7">
    <location>
        <begin position="5"/>
        <end position="119"/>
    </location>
</feature>
<dbReference type="InterPro" id="IPR002078">
    <property type="entry name" value="Sigma_54_int"/>
</dbReference>
<dbReference type="Gene3D" id="3.40.50.2300">
    <property type="match status" value="1"/>
</dbReference>
<dbReference type="Pfam" id="PF25601">
    <property type="entry name" value="AAA_lid_14"/>
    <property type="match status" value="1"/>
</dbReference>
<feature type="domain" description="Sigma-54 factor interaction" evidence="6">
    <location>
        <begin position="144"/>
        <end position="369"/>
    </location>
</feature>
<dbReference type="CDD" id="cd00009">
    <property type="entry name" value="AAA"/>
    <property type="match status" value="1"/>
</dbReference>
<dbReference type="Pfam" id="PF02954">
    <property type="entry name" value="HTH_8"/>
    <property type="match status" value="1"/>
</dbReference>
<dbReference type="Pfam" id="PF00072">
    <property type="entry name" value="Response_reg"/>
    <property type="match status" value="1"/>
</dbReference>
<evidence type="ECO:0000259" key="6">
    <source>
        <dbReference type="PROSITE" id="PS50045"/>
    </source>
</evidence>
<name>A0ABT1SH12_9FIRM</name>
<proteinExistence type="predicted"/>
<evidence type="ECO:0000313" key="9">
    <source>
        <dbReference type="Proteomes" id="UP001524478"/>
    </source>
</evidence>
<dbReference type="Gene3D" id="3.40.50.300">
    <property type="entry name" value="P-loop containing nucleotide triphosphate hydrolases"/>
    <property type="match status" value="1"/>
</dbReference>
<dbReference type="PROSITE" id="PS50045">
    <property type="entry name" value="SIGMA54_INTERACT_4"/>
    <property type="match status" value="1"/>
</dbReference>
<evidence type="ECO:0000313" key="8">
    <source>
        <dbReference type="EMBL" id="MCQ4925657.1"/>
    </source>
</evidence>
<evidence type="ECO:0000256" key="5">
    <source>
        <dbReference type="PROSITE-ProRule" id="PRU00169"/>
    </source>
</evidence>
<dbReference type="Pfam" id="PF00158">
    <property type="entry name" value="Sigma54_activat"/>
    <property type="match status" value="1"/>
</dbReference>
<dbReference type="PANTHER" id="PTHR32071">
    <property type="entry name" value="TRANSCRIPTIONAL REGULATORY PROTEIN"/>
    <property type="match status" value="1"/>
</dbReference>